<dbReference type="EC" id="2.7.7.65" evidence="2"/>
<dbReference type="NCBIfam" id="TIGR00254">
    <property type="entry name" value="GGDEF"/>
    <property type="match status" value="1"/>
</dbReference>
<dbReference type="GO" id="GO:0043709">
    <property type="term" value="P:cell adhesion involved in single-species biofilm formation"/>
    <property type="evidence" value="ECO:0007669"/>
    <property type="project" value="TreeGrafter"/>
</dbReference>
<dbReference type="Proteomes" id="UP000244441">
    <property type="component" value="Chromosome"/>
</dbReference>
<dbReference type="InterPro" id="IPR029787">
    <property type="entry name" value="Nucleotide_cyclase"/>
</dbReference>
<dbReference type="Pfam" id="PF01323">
    <property type="entry name" value="DSBA"/>
    <property type="match status" value="1"/>
</dbReference>
<dbReference type="InterPro" id="IPR043128">
    <property type="entry name" value="Rev_trsase/Diguanyl_cyclase"/>
</dbReference>
<dbReference type="FunFam" id="3.30.70.270:FF:000001">
    <property type="entry name" value="Diguanylate cyclase domain protein"/>
    <property type="match status" value="1"/>
</dbReference>
<dbReference type="EMBL" id="CP026604">
    <property type="protein sequence ID" value="AWB66927.1"/>
    <property type="molecule type" value="Genomic_DNA"/>
</dbReference>
<dbReference type="InterPro" id="IPR050469">
    <property type="entry name" value="Diguanylate_Cyclase"/>
</dbReference>
<accession>A0A2S0VRT8</accession>
<organism evidence="5 6">
    <name type="scientific">Saccharobesus litoralis</name>
    <dbReference type="NCBI Taxonomy" id="2172099"/>
    <lineage>
        <taxon>Bacteria</taxon>
        <taxon>Pseudomonadati</taxon>
        <taxon>Pseudomonadota</taxon>
        <taxon>Gammaproteobacteria</taxon>
        <taxon>Alteromonadales</taxon>
        <taxon>Alteromonadaceae</taxon>
        <taxon>Saccharobesus</taxon>
    </lineage>
</organism>
<dbReference type="GO" id="GO:0005886">
    <property type="term" value="C:plasma membrane"/>
    <property type="evidence" value="ECO:0007669"/>
    <property type="project" value="TreeGrafter"/>
</dbReference>
<reference evidence="5 6" key="1">
    <citation type="submission" date="2018-01" db="EMBL/GenBank/DDBJ databases">
        <title>Genome sequence of a Cantenovulum-like bacteria.</title>
        <authorList>
            <person name="Tan W.R."/>
            <person name="Lau N.-S."/>
            <person name="Go F."/>
            <person name="Amirul A.-A.A."/>
        </authorList>
    </citation>
    <scope>NUCLEOTIDE SEQUENCE [LARGE SCALE GENOMIC DNA]</scope>
    <source>
        <strain evidence="5 6">CCB-QB4</strain>
    </source>
</reference>
<dbReference type="PROSITE" id="PS50887">
    <property type="entry name" value="GGDEF"/>
    <property type="match status" value="1"/>
</dbReference>
<comment type="cofactor">
    <cofactor evidence="1">
        <name>Mg(2+)</name>
        <dbReference type="ChEBI" id="CHEBI:18420"/>
    </cofactor>
</comment>
<dbReference type="GO" id="GO:0052621">
    <property type="term" value="F:diguanylate cyclase activity"/>
    <property type="evidence" value="ECO:0007669"/>
    <property type="project" value="UniProtKB-EC"/>
</dbReference>
<dbReference type="AlphaFoldDB" id="A0A2S0VRT8"/>
<sequence length="517" mass="58193">MVKIFCDFNCPFCFAQHERITQLGLANEVEWCFIEHNPQIVSTANTLEQKKQLHDEFTLLKQRAAEVSIKKPSLCVNTQLVILYYISLYEIDKPKAALFRTHAFRAYWQQGLDISDQYVLSDLLKHVNKRSLKVSNSAIDTFNQWQQFWASHDTEKRLPAMVCESNGVLLGLQHINNIKSFIRGTYQADNPEPATCEAGSKPVVALIGLPNLEPLFAAEESGLHTLIFKNVSEFRLYKHRHIVKAIIFYIDVSMMDPWVDLGRLKQDPGVKEFVPVIGVAPFTNSPILKQGFLLGASDILELDNMDKNVFPIIHARITNYQILSTLSEHALIDGLTGLLNKRALADNLQKEWRQACRDQSTLSILMLDVDYFKGFNDLYGHCAGDKCLKTIANTLQAQVKRPCDQVARFGGEEFLILLPDTDEAGLSKVIKRLTNAIADLALKHERNIASQDRVVTVCIGGVTAQAHADHTPTEMIQMADKALYQCKSNGRNQSFQAVIPLPEYAQALTQGPEPEKI</sequence>
<dbReference type="GO" id="GO:0016491">
    <property type="term" value="F:oxidoreductase activity"/>
    <property type="evidence" value="ECO:0007669"/>
    <property type="project" value="InterPro"/>
</dbReference>
<dbReference type="CDD" id="cd01949">
    <property type="entry name" value="GGDEF"/>
    <property type="match status" value="1"/>
</dbReference>
<dbReference type="KEGG" id="cate:C2869_10985"/>
<dbReference type="InterPro" id="IPR036249">
    <property type="entry name" value="Thioredoxin-like_sf"/>
</dbReference>
<dbReference type="OrthoDB" id="9803824at2"/>
<name>A0A2S0VRT8_9ALTE</name>
<dbReference type="RefSeq" id="WP_108602983.1">
    <property type="nucleotide sequence ID" value="NZ_CP026604.1"/>
</dbReference>
<protein>
    <recommendedName>
        <fullName evidence="2">diguanylate cyclase</fullName>
        <ecNumber evidence="2">2.7.7.65</ecNumber>
    </recommendedName>
</protein>
<feature type="domain" description="GGDEF" evidence="4">
    <location>
        <begin position="360"/>
        <end position="499"/>
    </location>
</feature>
<dbReference type="Pfam" id="PF00990">
    <property type="entry name" value="GGDEF"/>
    <property type="match status" value="1"/>
</dbReference>
<evidence type="ECO:0000256" key="1">
    <source>
        <dbReference type="ARBA" id="ARBA00001946"/>
    </source>
</evidence>
<dbReference type="SUPFAM" id="SSF52833">
    <property type="entry name" value="Thioredoxin-like"/>
    <property type="match status" value="1"/>
</dbReference>
<dbReference type="PANTHER" id="PTHR45138">
    <property type="entry name" value="REGULATORY COMPONENTS OF SENSORY TRANSDUCTION SYSTEM"/>
    <property type="match status" value="1"/>
</dbReference>
<comment type="catalytic activity">
    <reaction evidence="3">
        <text>2 GTP = 3',3'-c-di-GMP + 2 diphosphate</text>
        <dbReference type="Rhea" id="RHEA:24898"/>
        <dbReference type="ChEBI" id="CHEBI:33019"/>
        <dbReference type="ChEBI" id="CHEBI:37565"/>
        <dbReference type="ChEBI" id="CHEBI:58805"/>
        <dbReference type="EC" id="2.7.7.65"/>
    </reaction>
</comment>
<dbReference type="Gene3D" id="3.30.70.270">
    <property type="match status" value="1"/>
</dbReference>
<evidence type="ECO:0000313" key="6">
    <source>
        <dbReference type="Proteomes" id="UP000244441"/>
    </source>
</evidence>
<dbReference type="SUPFAM" id="SSF55073">
    <property type="entry name" value="Nucleotide cyclase"/>
    <property type="match status" value="1"/>
</dbReference>
<dbReference type="PANTHER" id="PTHR45138:SF9">
    <property type="entry name" value="DIGUANYLATE CYCLASE DGCM-RELATED"/>
    <property type="match status" value="1"/>
</dbReference>
<evidence type="ECO:0000256" key="2">
    <source>
        <dbReference type="ARBA" id="ARBA00012528"/>
    </source>
</evidence>
<keyword evidence="6" id="KW-1185">Reference proteome</keyword>
<proteinExistence type="predicted"/>
<evidence type="ECO:0000256" key="3">
    <source>
        <dbReference type="ARBA" id="ARBA00034247"/>
    </source>
</evidence>
<dbReference type="GO" id="GO:1902201">
    <property type="term" value="P:negative regulation of bacterial-type flagellum-dependent cell motility"/>
    <property type="evidence" value="ECO:0007669"/>
    <property type="project" value="TreeGrafter"/>
</dbReference>
<dbReference type="SMART" id="SM00267">
    <property type="entry name" value="GGDEF"/>
    <property type="match status" value="1"/>
</dbReference>
<gene>
    <name evidence="5" type="ORF">C2869_10985</name>
</gene>
<dbReference type="InterPro" id="IPR000160">
    <property type="entry name" value="GGDEF_dom"/>
</dbReference>
<dbReference type="Gene3D" id="3.40.30.10">
    <property type="entry name" value="Glutaredoxin"/>
    <property type="match status" value="1"/>
</dbReference>
<evidence type="ECO:0000259" key="4">
    <source>
        <dbReference type="PROSITE" id="PS50887"/>
    </source>
</evidence>
<dbReference type="InterPro" id="IPR001853">
    <property type="entry name" value="DSBA-like_thioredoxin_dom"/>
</dbReference>
<evidence type="ECO:0000313" key="5">
    <source>
        <dbReference type="EMBL" id="AWB66927.1"/>
    </source>
</evidence>